<evidence type="ECO:0000256" key="4">
    <source>
        <dbReference type="ARBA" id="ARBA00022723"/>
    </source>
</evidence>
<dbReference type="Proteomes" id="UP000800039">
    <property type="component" value="Unassembled WGS sequence"/>
</dbReference>
<accession>A0A9P4GPI1</accession>
<dbReference type="InterPro" id="IPR013083">
    <property type="entry name" value="Znf_RING/FYVE/PHD"/>
</dbReference>
<protein>
    <recommendedName>
        <fullName evidence="2">RBR-type E3 ubiquitin transferase</fullName>
        <ecNumber evidence="2">2.3.2.31</ecNumber>
    </recommendedName>
</protein>
<feature type="domain" description="RING-type" evidence="9">
    <location>
        <begin position="1"/>
        <end position="186"/>
    </location>
</feature>
<evidence type="ECO:0000256" key="2">
    <source>
        <dbReference type="ARBA" id="ARBA00012251"/>
    </source>
</evidence>
<evidence type="ECO:0000256" key="7">
    <source>
        <dbReference type="ARBA" id="ARBA00022786"/>
    </source>
</evidence>
<evidence type="ECO:0000259" key="9">
    <source>
        <dbReference type="PROSITE" id="PS51873"/>
    </source>
</evidence>
<dbReference type="SMART" id="SM00647">
    <property type="entry name" value="IBR"/>
    <property type="match status" value="2"/>
</dbReference>
<dbReference type="PANTHER" id="PTHR11685">
    <property type="entry name" value="RBR FAMILY RING FINGER AND IBR DOMAIN-CONTAINING"/>
    <property type="match status" value="1"/>
</dbReference>
<evidence type="ECO:0000313" key="11">
    <source>
        <dbReference type="Proteomes" id="UP000800039"/>
    </source>
</evidence>
<keyword evidence="5" id="KW-0677">Repeat</keyword>
<evidence type="ECO:0000256" key="6">
    <source>
        <dbReference type="ARBA" id="ARBA00022771"/>
    </source>
</evidence>
<dbReference type="PROSITE" id="PS51873">
    <property type="entry name" value="TRIAD"/>
    <property type="match status" value="1"/>
</dbReference>
<reference evidence="10" key="1">
    <citation type="submission" date="2020-01" db="EMBL/GenBank/DDBJ databases">
        <authorList>
            <consortium name="DOE Joint Genome Institute"/>
            <person name="Haridas S."/>
            <person name="Albert R."/>
            <person name="Binder M."/>
            <person name="Bloem J."/>
            <person name="Labutti K."/>
            <person name="Salamov A."/>
            <person name="Andreopoulos B."/>
            <person name="Baker S.E."/>
            <person name="Barry K."/>
            <person name="Bills G."/>
            <person name="Bluhm B.H."/>
            <person name="Cannon C."/>
            <person name="Castanera R."/>
            <person name="Culley D.E."/>
            <person name="Daum C."/>
            <person name="Ezra D."/>
            <person name="Gonzalez J.B."/>
            <person name="Henrissat B."/>
            <person name="Kuo A."/>
            <person name="Liang C."/>
            <person name="Lipzen A."/>
            <person name="Lutzoni F."/>
            <person name="Magnuson J."/>
            <person name="Mondo S."/>
            <person name="Nolan M."/>
            <person name="Ohm R."/>
            <person name="Pangilinan J."/>
            <person name="Park H.-J."/>
            <person name="Ramirez L."/>
            <person name="Alfaro M."/>
            <person name="Sun H."/>
            <person name="Tritt A."/>
            <person name="Yoshinaga Y."/>
            <person name="Zwiers L.-H."/>
            <person name="Turgeon B.G."/>
            <person name="Goodwin S.B."/>
            <person name="Spatafora J.W."/>
            <person name="Crous P.W."/>
            <person name="Grigoriev I.V."/>
        </authorList>
    </citation>
    <scope>NUCLEOTIDE SEQUENCE</scope>
    <source>
        <strain evidence="10">CBS 394.84</strain>
    </source>
</reference>
<keyword evidence="7" id="KW-0833">Ubl conjugation pathway</keyword>
<name>A0A9P4GPI1_9PLEO</name>
<dbReference type="GO" id="GO:0008270">
    <property type="term" value="F:zinc ion binding"/>
    <property type="evidence" value="ECO:0007669"/>
    <property type="project" value="UniProtKB-KW"/>
</dbReference>
<evidence type="ECO:0000313" key="10">
    <source>
        <dbReference type="EMBL" id="KAF1848786.1"/>
    </source>
</evidence>
<dbReference type="GeneID" id="63844667"/>
<dbReference type="InterPro" id="IPR044066">
    <property type="entry name" value="TRIAD_supradom"/>
</dbReference>
<dbReference type="Gene3D" id="1.20.120.1750">
    <property type="match status" value="1"/>
</dbReference>
<evidence type="ECO:0000256" key="1">
    <source>
        <dbReference type="ARBA" id="ARBA00001798"/>
    </source>
</evidence>
<keyword evidence="8" id="KW-0862">Zinc</keyword>
<sequence>RPCTACMDEHDLAQMVRTHCSHWYCRECLKAGLEASLASRSIFKCCLEQIVDVRLFADLLTPDFVNRYNLLVLERATPNPTYCAQPNCSAFIPPDNYHGPDSARCSQCRQDTCRHCRASGHAPLGCTSDPSTEQVRKLAGDKHWMTCPGCQTMVEKTEGCLHIVCECKTEFCYRCGGIWTKCRSDC</sequence>
<dbReference type="InterPro" id="IPR002867">
    <property type="entry name" value="IBR_dom"/>
</dbReference>
<keyword evidence="4" id="KW-0479">Metal-binding</keyword>
<keyword evidence="3" id="KW-0808">Transferase</keyword>
<comment type="caution">
    <text evidence="10">The sequence shown here is derived from an EMBL/GenBank/DDBJ whole genome shotgun (WGS) entry which is preliminary data.</text>
</comment>
<dbReference type="SUPFAM" id="SSF57850">
    <property type="entry name" value="RING/U-box"/>
    <property type="match status" value="3"/>
</dbReference>
<feature type="non-terminal residue" evidence="10">
    <location>
        <position position="1"/>
    </location>
</feature>
<dbReference type="Pfam" id="PF01485">
    <property type="entry name" value="IBR"/>
    <property type="match status" value="2"/>
</dbReference>
<keyword evidence="6" id="KW-0863">Zinc-finger</keyword>
<evidence type="ECO:0000256" key="8">
    <source>
        <dbReference type="ARBA" id="ARBA00022833"/>
    </source>
</evidence>
<evidence type="ECO:0000256" key="3">
    <source>
        <dbReference type="ARBA" id="ARBA00022679"/>
    </source>
</evidence>
<dbReference type="InterPro" id="IPR031127">
    <property type="entry name" value="E3_UB_ligase_RBR"/>
</dbReference>
<dbReference type="RefSeq" id="XP_040791349.1">
    <property type="nucleotide sequence ID" value="XM_040927414.1"/>
</dbReference>
<keyword evidence="11" id="KW-1185">Reference proteome</keyword>
<dbReference type="EMBL" id="ML976615">
    <property type="protein sequence ID" value="KAF1848786.1"/>
    <property type="molecule type" value="Genomic_DNA"/>
</dbReference>
<dbReference type="AlphaFoldDB" id="A0A9P4GPI1"/>
<organism evidence="10 11">
    <name type="scientific">Cucurbitaria berberidis CBS 394.84</name>
    <dbReference type="NCBI Taxonomy" id="1168544"/>
    <lineage>
        <taxon>Eukaryota</taxon>
        <taxon>Fungi</taxon>
        <taxon>Dikarya</taxon>
        <taxon>Ascomycota</taxon>
        <taxon>Pezizomycotina</taxon>
        <taxon>Dothideomycetes</taxon>
        <taxon>Pleosporomycetidae</taxon>
        <taxon>Pleosporales</taxon>
        <taxon>Pleosporineae</taxon>
        <taxon>Cucurbitariaceae</taxon>
        <taxon>Cucurbitaria</taxon>
    </lineage>
</organism>
<proteinExistence type="predicted"/>
<dbReference type="PROSITE" id="PS00518">
    <property type="entry name" value="ZF_RING_1"/>
    <property type="match status" value="1"/>
</dbReference>
<dbReference type="EC" id="2.3.2.31" evidence="2"/>
<dbReference type="Gene3D" id="3.30.40.10">
    <property type="entry name" value="Zinc/RING finger domain, C3HC4 (zinc finger)"/>
    <property type="match status" value="1"/>
</dbReference>
<dbReference type="GO" id="GO:0061630">
    <property type="term" value="F:ubiquitin protein ligase activity"/>
    <property type="evidence" value="ECO:0007669"/>
    <property type="project" value="UniProtKB-EC"/>
</dbReference>
<dbReference type="CDD" id="cd22584">
    <property type="entry name" value="Rcat_RBR_unk"/>
    <property type="match status" value="1"/>
</dbReference>
<comment type="catalytic activity">
    <reaction evidence="1">
        <text>[E2 ubiquitin-conjugating enzyme]-S-ubiquitinyl-L-cysteine + [acceptor protein]-L-lysine = [E2 ubiquitin-conjugating enzyme]-L-cysteine + [acceptor protein]-N(6)-ubiquitinyl-L-lysine.</text>
        <dbReference type="EC" id="2.3.2.31"/>
    </reaction>
</comment>
<dbReference type="GO" id="GO:0016567">
    <property type="term" value="P:protein ubiquitination"/>
    <property type="evidence" value="ECO:0007669"/>
    <property type="project" value="InterPro"/>
</dbReference>
<feature type="non-terminal residue" evidence="10">
    <location>
        <position position="186"/>
    </location>
</feature>
<dbReference type="InterPro" id="IPR017907">
    <property type="entry name" value="Znf_RING_CS"/>
</dbReference>
<evidence type="ECO:0000256" key="5">
    <source>
        <dbReference type="ARBA" id="ARBA00022737"/>
    </source>
</evidence>
<gene>
    <name evidence="10" type="ORF">K460DRAFT_255194</name>
</gene>
<dbReference type="OrthoDB" id="10009520at2759"/>